<evidence type="ECO:0000313" key="1">
    <source>
        <dbReference type="EMBL" id="PBK89477.1"/>
    </source>
</evidence>
<accession>A0A2H3DK77</accession>
<name>A0A2H3DK77_ARMGA</name>
<sequence length="99" mass="11789">MNGRWPYSISHQVLRWTLFPRFQQLPMFRVDTIQKFADNMSEMKKLGAQDFEDILQNIILVIDSLLDELYNSFLLTLLFCLAEWHVLAKLQMHTDLTLE</sequence>
<dbReference type="InParanoid" id="A0A2H3DK77"/>
<reference evidence="2" key="1">
    <citation type="journal article" date="2017" name="Nat. Ecol. Evol.">
        <title>Genome expansion and lineage-specific genetic innovations in the forest pathogenic fungi Armillaria.</title>
        <authorList>
            <person name="Sipos G."/>
            <person name="Prasanna A.N."/>
            <person name="Walter M.C."/>
            <person name="O'Connor E."/>
            <person name="Balint B."/>
            <person name="Krizsan K."/>
            <person name="Kiss B."/>
            <person name="Hess J."/>
            <person name="Varga T."/>
            <person name="Slot J."/>
            <person name="Riley R."/>
            <person name="Boka B."/>
            <person name="Rigling D."/>
            <person name="Barry K."/>
            <person name="Lee J."/>
            <person name="Mihaltcheva S."/>
            <person name="LaButti K."/>
            <person name="Lipzen A."/>
            <person name="Waldron R."/>
            <person name="Moloney N.M."/>
            <person name="Sperisen C."/>
            <person name="Kredics L."/>
            <person name="Vagvoelgyi C."/>
            <person name="Patrignani A."/>
            <person name="Fitzpatrick D."/>
            <person name="Nagy I."/>
            <person name="Doyle S."/>
            <person name="Anderson J.B."/>
            <person name="Grigoriev I.V."/>
            <person name="Gueldener U."/>
            <person name="Muensterkoetter M."/>
            <person name="Nagy L.G."/>
        </authorList>
    </citation>
    <scope>NUCLEOTIDE SEQUENCE [LARGE SCALE GENOMIC DNA]</scope>
    <source>
        <strain evidence="2">Ar21-2</strain>
    </source>
</reference>
<dbReference type="OrthoDB" id="3269417at2759"/>
<dbReference type="Proteomes" id="UP000217790">
    <property type="component" value="Unassembled WGS sequence"/>
</dbReference>
<dbReference type="EMBL" id="KZ293668">
    <property type="protein sequence ID" value="PBK89477.1"/>
    <property type="molecule type" value="Genomic_DNA"/>
</dbReference>
<dbReference type="STRING" id="47427.A0A2H3DK77"/>
<organism evidence="1 2">
    <name type="scientific">Armillaria gallica</name>
    <name type="common">Bulbous honey fungus</name>
    <name type="synonym">Armillaria bulbosa</name>
    <dbReference type="NCBI Taxonomy" id="47427"/>
    <lineage>
        <taxon>Eukaryota</taxon>
        <taxon>Fungi</taxon>
        <taxon>Dikarya</taxon>
        <taxon>Basidiomycota</taxon>
        <taxon>Agaricomycotina</taxon>
        <taxon>Agaricomycetes</taxon>
        <taxon>Agaricomycetidae</taxon>
        <taxon>Agaricales</taxon>
        <taxon>Marasmiineae</taxon>
        <taxon>Physalacriaceae</taxon>
        <taxon>Armillaria</taxon>
    </lineage>
</organism>
<dbReference type="OMA" id="TETIVWF"/>
<protein>
    <submittedName>
        <fullName evidence="1">Uncharacterized protein</fullName>
    </submittedName>
</protein>
<proteinExistence type="predicted"/>
<gene>
    <name evidence="1" type="ORF">ARMGADRAFT_935610</name>
</gene>
<dbReference type="AlphaFoldDB" id="A0A2H3DK77"/>
<keyword evidence="2" id="KW-1185">Reference proteome</keyword>
<evidence type="ECO:0000313" key="2">
    <source>
        <dbReference type="Proteomes" id="UP000217790"/>
    </source>
</evidence>